<keyword evidence="10" id="KW-1185">Reference proteome</keyword>
<dbReference type="Proteomes" id="UP000502699">
    <property type="component" value="Chromosome"/>
</dbReference>
<dbReference type="KEGG" id="cjap:GWK36_00890"/>
<dbReference type="RefSeq" id="WP_166269269.1">
    <property type="nucleotide sequence ID" value="NZ_CP048029.1"/>
</dbReference>
<dbReference type="Gene3D" id="3.40.50.720">
    <property type="entry name" value="NAD(P)-binding Rossmann-like Domain"/>
    <property type="match status" value="1"/>
</dbReference>
<dbReference type="Gene3D" id="3.90.25.10">
    <property type="entry name" value="UDP-galactose 4-epimerase, domain 1"/>
    <property type="match status" value="1"/>
</dbReference>
<keyword evidence="5 7" id="KW-0456">Lyase</keyword>
<comment type="catalytic activity">
    <reaction evidence="1 7">
        <text>GDP-alpha-D-mannose = GDP-4-dehydro-alpha-D-rhamnose + H2O</text>
        <dbReference type="Rhea" id="RHEA:23820"/>
        <dbReference type="ChEBI" id="CHEBI:15377"/>
        <dbReference type="ChEBI" id="CHEBI:57527"/>
        <dbReference type="ChEBI" id="CHEBI:57964"/>
        <dbReference type="EC" id="4.2.1.47"/>
    </reaction>
</comment>
<evidence type="ECO:0000256" key="2">
    <source>
        <dbReference type="ARBA" id="ARBA00001937"/>
    </source>
</evidence>
<accession>A0A6G7VAA3</accession>
<dbReference type="Pfam" id="PF16363">
    <property type="entry name" value="GDP_Man_Dehyd"/>
    <property type="match status" value="1"/>
</dbReference>
<evidence type="ECO:0000256" key="1">
    <source>
        <dbReference type="ARBA" id="ARBA00000188"/>
    </source>
</evidence>
<evidence type="ECO:0000256" key="6">
    <source>
        <dbReference type="ARBA" id="ARBA00059383"/>
    </source>
</evidence>
<dbReference type="HAMAP" id="MF_00955">
    <property type="entry name" value="GDP_Man_dehydratase"/>
    <property type="match status" value="1"/>
</dbReference>
<dbReference type="GO" id="GO:0070401">
    <property type="term" value="F:NADP+ binding"/>
    <property type="evidence" value="ECO:0007669"/>
    <property type="project" value="UniProtKB-UniRule"/>
</dbReference>
<gene>
    <name evidence="7 9" type="primary">gmd</name>
    <name evidence="9" type="ORF">GWK36_00890</name>
</gene>
<dbReference type="FunFam" id="3.40.50.720:FF:000924">
    <property type="entry name" value="GDP-mannose 4,6 dehydratase"/>
    <property type="match status" value="1"/>
</dbReference>
<evidence type="ECO:0000256" key="5">
    <source>
        <dbReference type="ARBA" id="ARBA00023239"/>
    </source>
</evidence>
<evidence type="ECO:0000256" key="4">
    <source>
        <dbReference type="ARBA" id="ARBA00011989"/>
    </source>
</evidence>
<dbReference type="GO" id="GO:0042351">
    <property type="term" value="P:'de novo' GDP-L-fucose biosynthetic process"/>
    <property type="evidence" value="ECO:0007669"/>
    <property type="project" value="TreeGrafter"/>
</dbReference>
<dbReference type="EC" id="4.2.1.47" evidence="4 7"/>
<evidence type="ECO:0000256" key="7">
    <source>
        <dbReference type="HAMAP-Rule" id="MF_00955"/>
    </source>
</evidence>
<dbReference type="AlphaFoldDB" id="A0A6G7VAA3"/>
<proteinExistence type="inferred from homology"/>
<dbReference type="CDD" id="cd05260">
    <property type="entry name" value="GDP_MD_SDR_e"/>
    <property type="match status" value="1"/>
</dbReference>
<comment type="function">
    <text evidence="6 7">Catalyzes the conversion of GDP-D-mannose to GDP-4-dehydro-6-deoxy-D-mannose.</text>
</comment>
<comment type="similarity">
    <text evidence="3 7">Belongs to the NAD(P)-dependent epimerase/dehydratase family. GDP-mannose 4,6-dehydratase subfamily.</text>
</comment>
<dbReference type="NCBIfam" id="TIGR01472">
    <property type="entry name" value="gmd"/>
    <property type="match status" value="1"/>
</dbReference>
<name>A0A6G7VAA3_9GAMM</name>
<feature type="domain" description="NAD(P)-binding" evidence="8">
    <location>
        <begin position="8"/>
        <end position="337"/>
    </location>
</feature>
<dbReference type="InterPro" id="IPR016040">
    <property type="entry name" value="NAD(P)-bd_dom"/>
</dbReference>
<sequence>MSNRKVALITGITGQDGSYLAELLLAKGYEVHGIKRRTSLFNTDRIDHLYQDPHEPDRRLILHHGDLTDSSSLICIIQQVQPDELYNLAAQSHVAVSFEEPEYTANSDALGTLRLLEAIRILGLERKTRFYQASTSELYGLVQETPQRETTPFYPRSPYAVAKLYAYWITVNYREAYGLYACNGILFNHEGPRRGETFVTRKITRGLAHIKLGLQDCLYLGNLEAKRDWGHARDYVEAQWLMLQQDQPEDFVIATGIQRSVREFVEAAARELQMQIHWSGTGVDEVGINDQGRVIVRIDPRYFRPTEVQSLLGDASKAREKLGWAPKVSFEELVREMIQADLEAAERDALIKRHGFKACRRHE</sequence>
<dbReference type="PANTHER" id="PTHR43715:SF1">
    <property type="entry name" value="GDP-MANNOSE 4,6 DEHYDRATASE"/>
    <property type="match status" value="1"/>
</dbReference>
<evidence type="ECO:0000313" key="9">
    <source>
        <dbReference type="EMBL" id="QIK36788.1"/>
    </source>
</evidence>
<comment type="cofactor">
    <cofactor evidence="2 7">
        <name>NADP(+)</name>
        <dbReference type="ChEBI" id="CHEBI:58349"/>
    </cofactor>
</comment>
<dbReference type="InterPro" id="IPR006368">
    <property type="entry name" value="GDP_Man_deHydtase"/>
</dbReference>
<dbReference type="InterPro" id="IPR036291">
    <property type="entry name" value="NAD(P)-bd_dom_sf"/>
</dbReference>
<reference evidence="10" key="1">
    <citation type="submission" date="2020-01" db="EMBL/GenBank/DDBJ databases">
        <title>Caldichromatium gen. nov., sp. nov., a thermophilic purple sulfur bacterium member of the family Chromatiaceae isolated from Nakabusa hot spring, Japan.</title>
        <authorList>
            <person name="Saini M.K."/>
            <person name="Hanada S."/>
            <person name="Tank M."/>
        </authorList>
    </citation>
    <scope>NUCLEOTIDE SEQUENCE [LARGE SCALE GENOMIC DNA]</scope>
    <source>
        <strain evidence="10">No.7</strain>
    </source>
</reference>
<dbReference type="PANTHER" id="PTHR43715">
    <property type="entry name" value="GDP-MANNOSE 4,6-DEHYDRATASE"/>
    <property type="match status" value="1"/>
</dbReference>
<keyword evidence="7" id="KW-0521">NADP</keyword>
<evidence type="ECO:0000256" key="3">
    <source>
        <dbReference type="ARBA" id="ARBA00009263"/>
    </source>
</evidence>
<organism evidence="9 10">
    <name type="scientific">Caldichromatium japonicum</name>
    <dbReference type="NCBI Taxonomy" id="2699430"/>
    <lineage>
        <taxon>Bacteria</taxon>
        <taxon>Pseudomonadati</taxon>
        <taxon>Pseudomonadota</taxon>
        <taxon>Gammaproteobacteria</taxon>
        <taxon>Chromatiales</taxon>
        <taxon>Chromatiaceae</taxon>
        <taxon>Caldichromatium</taxon>
    </lineage>
</organism>
<protein>
    <recommendedName>
        <fullName evidence="4 7">GDP-mannose 4,6-dehydratase</fullName>
        <ecNumber evidence="4 7">4.2.1.47</ecNumber>
    </recommendedName>
    <alternativeName>
        <fullName evidence="7">GDP-D-mannose dehydratase</fullName>
    </alternativeName>
</protein>
<dbReference type="GO" id="GO:0008446">
    <property type="term" value="F:GDP-mannose 4,6-dehydratase activity"/>
    <property type="evidence" value="ECO:0007669"/>
    <property type="project" value="UniProtKB-UniRule"/>
</dbReference>
<dbReference type="EMBL" id="CP048029">
    <property type="protein sequence ID" value="QIK36788.1"/>
    <property type="molecule type" value="Genomic_DNA"/>
</dbReference>
<dbReference type="SUPFAM" id="SSF51735">
    <property type="entry name" value="NAD(P)-binding Rossmann-fold domains"/>
    <property type="match status" value="1"/>
</dbReference>
<evidence type="ECO:0000259" key="8">
    <source>
        <dbReference type="Pfam" id="PF16363"/>
    </source>
</evidence>
<evidence type="ECO:0000313" key="10">
    <source>
        <dbReference type="Proteomes" id="UP000502699"/>
    </source>
</evidence>
<comment type="caution">
    <text evidence="7">Lacks conserved residue(s) required for the propagation of feature annotation.</text>
</comment>